<dbReference type="InterPro" id="IPR005149">
    <property type="entry name" value="Tscrpt_reg_PadR_N"/>
</dbReference>
<evidence type="ECO:0000313" key="2">
    <source>
        <dbReference type="EMBL" id="BDB97862.1"/>
    </source>
</evidence>
<protein>
    <recommendedName>
        <fullName evidence="1">Transcription regulator PadR N-terminal domain-containing protein</fullName>
    </recommendedName>
</protein>
<sequence>MPRKTEMILRGVITLYVLKLLINGPKHGYELEKIISEKLNYKLPDGSIYVILKSLVQKKMVTVESMKNNKGQTVKKYHITEKGTKFFLSHEKPLIAVRNVIDELIQSIEEIKGQK</sequence>
<evidence type="ECO:0000259" key="1">
    <source>
        <dbReference type="Pfam" id="PF03551"/>
    </source>
</evidence>
<dbReference type="InterPro" id="IPR036390">
    <property type="entry name" value="WH_DNA-bd_sf"/>
</dbReference>
<dbReference type="EMBL" id="AP025226">
    <property type="protein sequence ID" value="BDB97862.1"/>
    <property type="molecule type" value="Genomic_DNA"/>
</dbReference>
<dbReference type="Pfam" id="PF03551">
    <property type="entry name" value="PadR"/>
    <property type="match status" value="1"/>
</dbReference>
<keyword evidence="3" id="KW-1185">Reference proteome</keyword>
<evidence type="ECO:0000313" key="3">
    <source>
        <dbReference type="Proteomes" id="UP001319921"/>
    </source>
</evidence>
<dbReference type="AlphaFoldDB" id="A0AAQ4CPY1"/>
<name>A0AAQ4CPY1_9CREN</name>
<dbReference type="RefSeq" id="WP_229571829.1">
    <property type="nucleotide sequence ID" value="NZ_AP025226.1"/>
</dbReference>
<dbReference type="PANTHER" id="PTHR43252:SF7">
    <property type="entry name" value="TRANSCRIPTIONAL REGULATOR YQJI"/>
    <property type="match status" value="1"/>
</dbReference>
<accession>A0AAQ4CPY1</accession>
<proteinExistence type="predicted"/>
<dbReference type="PANTHER" id="PTHR43252">
    <property type="entry name" value="TRANSCRIPTIONAL REGULATOR YQJI"/>
    <property type="match status" value="1"/>
</dbReference>
<reference evidence="2 3" key="1">
    <citation type="journal article" date="2022" name="Microbiol. Resour. Announc.">
        <title>Complete Genome Sequence of the Hyperthermophilic and Acidophilic Archaeon Saccharolobus caldissimus Strain HS-3T.</title>
        <authorList>
            <person name="Sakai H.D."/>
            <person name="Kurosawa N."/>
        </authorList>
    </citation>
    <scope>NUCLEOTIDE SEQUENCE [LARGE SCALE GENOMIC DNA]</scope>
    <source>
        <strain evidence="2 3">JCM32116</strain>
    </source>
</reference>
<gene>
    <name evidence="2" type="ORF">SACC_08790</name>
</gene>
<dbReference type="InterPro" id="IPR036388">
    <property type="entry name" value="WH-like_DNA-bd_sf"/>
</dbReference>
<dbReference type="KEGG" id="scas:SACC_08790"/>
<feature type="domain" description="Transcription regulator PadR N-terminal" evidence="1">
    <location>
        <begin position="17"/>
        <end position="85"/>
    </location>
</feature>
<organism evidence="2 3">
    <name type="scientific">Saccharolobus caldissimus</name>
    <dbReference type="NCBI Taxonomy" id="1702097"/>
    <lineage>
        <taxon>Archaea</taxon>
        <taxon>Thermoproteota</taxon>
        <taxon>Thermoprotei</taxon>
        <taxon>Sulfolobales</taxon>
        <taxon>Sulfolobaceae</taxon>
        <taxon>Saccharolobus</taxon>
    </lineage>
</organism>
<dbReference type="Gene3D" id="1.10.10.10">
    <property type="entry name" value="Winged helix-like DNA-binding domain superfamily/Winged helix DNA-binding domain"/>
    <property type="match status" value="1"/>
</dbReference>
<dbReference type="SUPFAM" id="SSF46785">
    <property type="entry name" value="Winged helix' DNA-binding domain"/>
    <property type="match status" value="1"/>
</dbReference>
<dbReference type="Proteomes" id="UP001319921">
    <property type="component" value="Chromosome"/>
</dbReference>
<dbReference type="GeneID" id="68865621"/>